<protein>
    <recommendedName>
        <fullName evidence="1">Reverse transcriptase/retrotransposon-derived protein RNase H-like domain-containing protein</fullName>
    </recommendedName>
</protein>
<dbReference type="InterPro" id="IPR043502">
    <property type="entry name" value="DNA/RNA_pol_sf"/>
</dbReference>
<dbReference type="Pfam" id="PF17919">
    <property type="entry name" value="RT_RNaseH_2"/>
    <property type="match status" value="1"/>
</dbReference>
<dbReference type="Gene3D" id="3.30.70.270">
    <property type="match status" value="1"/>
</dbReference>
<dbReference type="InterPro" id="IPR043128">
    <property type="entry name" value="Rev_trsase/Diguanyl_cyclase"/>
</dbReference>
<dbReference type="PANTHER" id="PTHR34072:SF52">
    <property type="entry name" value="RIBONUCLEASE H"/>
    <property type="match status" value="1"/>
</dbReference>
<reference evidence="2" key="2">
    <citation type="journal article" date="2014" name="ISME J.">
        <title>Microbial stratification in low pH oxic and suboxic macroscopic growths along an acid mine drainage.</title>
        <authorList>
            <person name="Mendez-Garcia C."/>
            <person name="Mesa V."/>
            <person name="Sprenger R.R."/>
            <person name="Richter M."/>
            <person name="Diez M.S."/>
            <person name="Solano J."/>
            <person name="Bargiela R."/>
            <person name="Golyshina O.V."/>
            <person name="Manteca A."/>
            <person name="Ramos J.L."/>
            <person name="Gallego J.R."/>
            <person name="Llorente I."/>
            <person name="Martins Dos Santos V.A."/>
            <person name="Jensen O.N."/>
            <person name="Pelaez A.I."/>
            <person name="Sanchez J."/>
            <person name="Ferrer M."/>
        </authorList>
    </citation>
    <scope>NUCLEOTIDE SEQUENCE</scope>
</reference>
<evidence type="ECO:0000259" key="1">
    <source>
        <dbReference type="Pfam" id="PF17919"/>
    </source>
</evidence>
<reference evidence="2" key="1">
    <citation type="submission" date="2013-08" db="EMBL/GenBank/DDBJ databases">
        <authorList>
            <person name="Mendez C."/>
            <person name="Richter M."/>
            <person name="Ferrer M."/>
            <person name="Sanchez J."/>
        </authorList>
    </citation>
    <scope>NUCLEOTIDE SEQUENCE</scope>
</reference>
<organism evidence="2">
    <name type="scientific">mine drainage metagenome</name>
    <dbReference type="NCBI Taxonomy" id="410659"/>
    <lineage>
        <taxon>unclassified sequences</taxon>
        <taxon>metagenomes</taxon>
        <taxon>ecological metagenomes</taxon>
    </lineage>
</organism>
<name>T1BSR1_9ZZZZ</name>
<dbReference type="AlphaFoldDB" id="T1BSR1"/>
<sequence>VGNGIQRPTDYNIVKIKNCPEPKTNTELKRFYNLAGFYRKFIKGYAKIAKPLTDLANVPGKKVKVELTEEAKKAYQKIIKKLSKEPVLVLPDLTRPFEVRTDALDYAIGAVLFQRDEKGNERPIAFGSRVLSKTEQRYSTTKREMLAICYWIRYWRPYL</sequence>
<dbReference type="SUPFAM" id="SSF56672">
    <property type="entry name" value="DNA/RNA polymerases"/>
    <property type="match status" value="1"/>
</dbReference>
<dbReference type="FunFam" id="3.30.70.270:FF:000020">
    <property type="entry name" value="Transposon Tf2-6 polyprotein-like Protein"/>
    <property type="match status" value="1"/>
</dbReference>
<feature type="domain" description="Reverse transcriptase/retrotransposon-derived protein RNase H-like" evidence="1">
    <location>
        <begin position="68"/>
        <end position="159"/>
    </location>
</feature>
<comment type="caution">
    <text evidence="2">The sequence shown here is derived from an EMBL/GenBank/DDBJ whole genome shotgun (WGS) entry which is preliminary data.</text>
</comment>
<proteinExistence type="predicted"/>
<feature type="non-terminal residue" evidence="2">
    <location>
        <position position="1"/>
    </location>
</feature>
<gene>
    <name evidence="2" type="ORF">B1A_05209</name>
</gene>
<accession>T1BSR1</accession>
<dbReference type="EMBL" id="AUZX01003793">
    <property type="protein sequence ID" value="EQD72922.1"/>
    <property type="molecule type" value="Genomic_DNA"/>
</dbReference>
<evidence type="ECO:0000313" key="2">
    <source>
        <dbReference type="EMBL" id="EQD72922.1"/>
    </source>
</evidence>
<dbReference type="InterPro" id="IPR041577">
    <property type="entry name" value="RT_RNaseH_2"/>
</dbReference>
<dbReference type="PANTHER" id="PTHR34072">
    <property type="entry name" value="ENZYMATIC POLYPROTEIN-RELATED"/>
    <property type="match status" value="1"/>
</dbReference>
<dbReference type="CDD" id="cd09274">
    <property type="entry name" value="RNase_HI_RT_Ty3"/>
    <property type="match status" value="1"/>
</dbReference>